<dbReference type="GO" id="GO:0005524">
    <property type="term" value="F:ATP binding"/>
    <property type="evidence" value="ECO:0007669"/>
    <property type="project" value="UniProtKB-KW"/>
</dbReference>
<dbReference type="PRINTS" id="PR01046">
    <property type="entry name" value="TRNASYNTHPRO"/>
</dbReference>
<dbReference type="Pfam" id="PF03129">
    <property type="entry name" value="HGTP_anticodon"/>
    <property type="match status" value="1"/>
</dbReference>
<dbReference type="PROSITE" id="PS50862">
    <property type="entry name" value="AA_TRNA_LIGASE_II"/>
    <property type="match status" value="1"/>
</dbReference>
<evidence type="ECO:0000256" key="3">
    <source>
        <dbReference type="ARBA" id="ARBA00011738"/>
    </source>
</evidence>
<dbReference type="GO" id="GO:0006433">
    <property type="term" value="P:prolyl-tRNA aminoacylation"/>
    <property type="evidence" value="ECO:0007669"/>
    <property type="project" value="InterPro"/>
</dbReference>
<dbReference type="EC" id="6.1.1.15" evidence="4"/>
<dbReference type="InterPro" id="IPR050062">
    <property type="entry name" value="Pro-tRNA_synthetase"/>
</dbReference>
<dbReference type="FunFam" id="3.30.930.10:FF:000066">
    <property type="entry name" value="Proline--tRNA ligase"/>
    <property type="match status" value="1"/>
</dbReference>
<dbReference type="Pfam" id="PF00587">
    <property type="entry name" value="tRNA-synt_2b"/>
    <property type="match status" value="1"/>
</dbReference>
<evidence type="ECO:0000256" key="4">
    <source>
        <dbReference type="ARBA" id="ARBA00012831"/>
    </source>
</evidence>
<evidence type="ECO:0000256" key="8">
    <source>
        <dbReference type="ARBA" id="ARBA00022840"/>
    </source>
</evidence>
<accession>A0AAV9H0I1</accession>
<feature type="domain" description="Aminoacyl-transfer RNA synthetases class-II family profile" evidence="13">
    <location>
        <begin position="65"/>
        <end position="479"/>
    </location>
</feature>
<evidence type="ECO:0000256" key="11">
    <source>
        <dbReference type="ARBA" id="ARBA00029731"/>
    </source>
</evidence>
<dbReference type="Gene3D" id="3.40.50.800">
    <property type="entry name" value="Anticodon-binding domain"/>
    <property type="match status" value="1"/>
</dbReference>
<dbReference type="InterPro" id="IPR002314">
    <property type="entry name" value="aa-tRNA-synt_IIb"/>
</dbReference>
<dbReference type="SUPFAM" id="SSF55681">
    <property type="entry name" value="Class II aaRS and biotin synthetases"/>
    <property type="match status" value="1"/>
</dbReference>
<dbReference type="InterPro" id="IPR033730">
    <property type="entry name" value="ProRS_core_prok"/>
</dbReference>
<gene>
    <name evidence="14" type="ORF">QBC34DRAFT_210691</name>
</gene>
<dbReference type="GO" id="GO:0005739">
    <property type="term" value="C:mitochondrion"/>
    <property type="evidence" value="ECO:0007669"/>
    <property type="project" value="TreeGrafter"/>
</dbReference>
<evidence type="ECO:0000256" key="12">
    <source>
        <dbReference type="ARBA" id="ARBA00047671"/>
    </source>
</evidence>
<comment type="subcellular location">
    <subcellularLocation>
        <location evidence="1">Cytoplasm</location>
    </subcellularLocation>
</comment>
<comment type="catalytic activity">
    <reaction evidence="12">
        <text>tRNA(Pro) + L-proline + ATP = L-prolyl-tRNA(Pro) + AMP + diphosphate</text>
        <dbReference type="Rhea" id="RHEA:14305"/>
        <dbReference type="Rhea" id="RHEA-COMP:9700"/>
        <dbReference type="Rhea" id="RHEA-COMP:9702"/>
        <dbReference type="ChEBI" id="CHEBI:30616"/>
        <dbReference type="ChEBI" id="CHEBI:33019"/>
        <dbReference type="ChEBI" id="CHEBI:60039"/>
        <dbReference type="ChEBI" id="CHEBI:78442"/>
        <dbReference type="ChEBI" id="CHEBI:78532"/>
        <dbReference type="ChEBI" id="CHEBI:456215"/>
        <dbReference type="EC" id="6.1.1.15"/>
    </reaction>
</comment>
<evidence type="ECO:0000256" key="1">
    <source>
        <dbReference type="ARBA" id="ARBA00004496"/>
    </source>
</evidence>
<protein>
    <recommendedName>
        <fullName evidence="4">proline--tRNA ligase</fullName>
        <ecNumber evidence="4">6.1.1.15</ecNumber>
    </recommendedName>
    <alternativeName>
        <fullName evidence="11">Prolyl-tRNA synthetase</fullName>
    </alternativeName>
</protein>
<keyword evidence="15" id="KW-1185">Reference proteome</keyword>
<dbReference type="InterPro" id="IPR004154">
    <property type="entry name" value="Anticodon-bd"/>
</dbReference>
<dbReference type="PANTHER" id="PTHR42753">
    <property type="entry name" value="MITOCHONDRIAL RIBOSOME PROTEIN L39/PROLYL-TRNA LIGASE FAMILY MEMBER"/>
    <property type="match status" value="1"/>
</dbReference>
<dbReference type="PANTHER" id="PTHR42753:SF2">
    <property type="entry name" value="PROLINE--TRNA LIGASE"/>
    <property type="match status" value="1"/>
</dbReference>
<sequence>MVTTLRSMKLLRPASRLSRVWAPTGGIALHSNHSNHKISDGYEKLVRAGYLRQSQAGIFHMLPLGLRVQSKLEKLVEEHMEGALGASKVSLSSLSTEVLWEKSGRLQNVASELFRFSDRKETPYLLAPTHEEEITTLVAKTVKSYKELPLRLYQITRKYRDEFRPRHGLLRGREFTMKDLYTFDSSLESALDTYEQVRRAYDNIFAEMKLPVLAAKASSGDMGGDMSHEYHLPASIGDDRVIHCSSCDYVINDEIAGTTATGEVPADTELAVWRGITKDRTRLVNVWYPRRIYQPSGESREYSGLDISIPTIKSLIPDLDSAVGDAAPLWLSTVGGAAEKATELVNILDGRLPRSVGDAIQTGSVEDLWPAEFGSSRPALTVSVTGGWNESSEPLGLLRVHSGDQCPQCEQGTLTVDKAIELGHTFHLGTRYSDPLGAKISMPGSAAVPMQMGCHGIGISRIIGAVAEHFADEKGLNWPVRIAPYSCAIIAKHDSEDAVGVYERLAGSDEITGDFLDVIIDDRQKSLAWKLGDADLVGYPVVVVLGREWADSGRVEVQCKRLDVKETVALDSLPGVVETFHMAL</sequence>
<dbReference type="InterPro" id="IPR045864">
    <property type="entry name" value="aa-tRNA-synth_II/BPL/LPL"/>
</dbReference>
<dbReference type="Proteomes" id="UP001321760">
    <property type="component" value="Unassembled WGS sequence"/>
</dbReference>
<keyword evidence="6 14" id="KW-0436">Ligase</keyword>
<organism evidence="14 15">
    <name type="scientific">Podospora aff. communis PSN243</name>
    <dbReference type="NCBI Taxonomy" id="3040156"/>
    <lineage>
        <taxon>Eukaryota</taxon>
        <taxon>Fungi</taxon>
        <taxon>Dikarya</taxon>
        <taxon>Ascomycota</taxon>
        <taxon>Pezizomycotina</taxon>
        <taxon>Sordariomycetes</taxon>
        <taxon>Sordariomycetidae</taxon>
        <taxon>Sordariales</taxon>
        <taxon>Podosporaceae</taxon>
        <taxon>Podospora</taxon>
    </lineage>
</organism>
<evidence type="ECO:0000313" key="15">
    <source>
        <dbReference type="Proteomes" id="UP001321760"/>
    </source>
</evidence>
<proteinExistence type="inferred from homology"/>
<comment type="caution">
    <text evidence="14">The sequence shown here is derived from an EMBL/GenBank/DDBJ whole genome shotgun (WGS) entry which is preliminary data.</text>
</comment>
<keyword evidence="10" id="KW-0030">Aminoacyl-tRNA synthetase</keyword>
<evidence type="ECO:0000259" key="13">
    <source>
        <dbReference type="PROSITE" id="PS50862"/>
    </source>
</evidence>
<comment type="similarity">
    <text evidence="2">Belongs to the class-II aminoacyl-tRNA synthetase family.</text>
</comment>
<name>A0AAV9H0I1_9PEZI</name>
<dbReference type="Gene3D" id="3.30.930.10">
    <property type="entry name" value="Bira Bifunctional Protein, Domain 2"/>
    <property type="match status" value="2"/>
</dbReference>
<evidence type="ECO:0000256" key="5">
    <source>
        <dbReference type="ARBA" id="ARBA00022490"/>
    </source>
</evidence>
<reference evidence="14" key="1">
    <citation type="journal article" date="2023" name="Mol. Phylogenet. Evol.">
        <title>Genome-scale phylogeny and comparative genomics of the fungal order Sordariales.</title>
        <authorList>
            <person name="Hensen N."/>
            <person name="Bonometti L."/>
            <person name="Westerberg I."/>
            <person name="Brannstrom I.O."/>
            <person name="Guillou S."/>
            <person name="Cros-Aarteil S."/>
            <person name="Calhoun S."/>
            <person name="Haridas S."/>
            <person name="Kuo A."/>
            <person name="Mondo S."/>
            <person name="Pangilinan J."/>
            <person name="Riley R."/>
            <person name="LaButti K."/>
            <person name="Andreopoulos B."/>
            <person name="Lipzen A."/>
            <person name="Chen C."/>
            <person name="Yan M."/>
            <person name="Daum C."/>
            <person name="Ng V."/>
            <person name="Clum A."/>
            <person name="Steindorff A."/>
            <person name="Ohm R.A."/>
            <person name="Martin F."/>
            <person name="Silar P."/>
            <person name="Natvig D.O."/>
            <person name="Lalanne C."/>
            <person name="Gautier V."/>
            <person name="Ament-Velasquez S.L."/>
            <person name="Kruys A."/>
            <person name="Hutchinson M.I."/>
            <person name="Powell A.J."/>
            <person name="Barry K."/>
            <person name="Miller A.N."/>
            <person name="Grigoriev I.V."/>
            <person name="Debuchy R."/>
            <person name="Gladieux P."/>
            <person name="Hiltunen Thoren M."/>
            <person name="Johannesson H."/>
        </authorList>
    </citation>
    <scope>NUCLEOTIDE SEQUENCE</scope>
    <source>
        <strain evidence="14">PSN243</strain>
    </source>
</reference>
<evidence type="ECO:0000256" key="9">
    <source>
        <dbReference type="ARBA" id="ARBA00022917"/>
    </source>
</evidence>
<dbReference type="AlphaFoldDB" id="A0AAV9H0I1"/>
<evidence type="ECO:0000256" key="2">
    <source>
        <dbReference type="ARBA" id="ARBA00008226"/>
    </source>
</evidence>
<dbReference type="InterPro" id="IPR002316">
    <property type="entry name" value="Pro-tRNA-ligase_IIa"/>
</dbReference>
<evidence type="ECO:0000256" key="6">
    <source>
        <dbReference type="ARBA" id="ARBA00022598"/>
    </source>
</evidence>
<dbReference type="SUPFAM" id="SSF52954">
    <property type="entry name" value="Class II aaRS ABD-related"/>
    <property type="match status" value="1"/>
</dbReference>
<comment type="subunit">
    <text evidence="3">Homodimer.</text>
</comment>
<dbReference type="EMBL" id="MU865920">
    <property type="protein sequence ID" value="KAK4453579.1"/>
    <property type="molecule type" value="Genomic_DNA"/>
</dbReference>
<keyword evidence="8" id="KW-0067">ATP-binding</keyword>
<dbReference type="InterPro" id="IPR006195">
    <property type="entry name" value="aa-tRNA-synth_II"/>
</dbReference>
<dbReference type="CDD" id="cd00779">
    <property type="entry name" value="ProRS_core_prok"/>
    <property type="match status" value="1"/>
</dbReference>
<reference evidence="14" key="2">
    <citation type="submission" date="2023-05" db="EMBL/GenBank/DDBJ databases">
        <authorList>
            <consortium name="Lawrence Berkeley National Laboratory"/>
            <person name="Steindorff A."/>
            <person name="Hensen N."/>
            <person name="Bonometti L."/>
            <person name="Westerberg I."/>
            <person name="Brannstrom I.O."/>
            <person name="Guillou S."/>
            <person name="Cros-Aarteil S."/>
            <person name="Calhoun S."/>
            <person name="Haridas S."/>
            <person name="Kuo A."/>
            <person name="Mondo S."/>
            <person name="Pangilinan J."/>
            <person name="Riley R."/>
            <person name="Labutti K."/>
            <person name="Andreopoulos B."/>
            <person name="Lipzen A."/>
            <person name="Chen C."/>
            <person name="Yanf M."/>
            <person name="Daum C."/>
            <person name="Ng V."/>
            <person name="Clum A."/>
            <person name="Ohm R."/>
            <person name="Martin F."/>
            <person name="Silar P."/>
            <person name="Natvig D."/>
            <person name="Lalanne C."/>
            <person name="Gautier V."/>
            <person name="Ament-Velasquez S.L."/>
            <person name="Kruys A."/>
            <person name="Hutchinson M.I."/>
            <person name="Powell A.J."/>
            <person name="Barry K."/>
            <person name="Miller A.N."/>
            <person name="Grigoriev I.V."/>
            <person name="Debuchy R."/>
            <person name="Gladieux P."/>
            <person name="Thoren M.H."/>
            <person name="Johannesson H."/>
        </authorList>
    </citation>
    <scope>NUCLEOTIDE SEQUENCE</scope>
    <source>
        <strain evidence="14">PSN243</strain>
    </source>
</reference>
<evidence type="ECO:0000256" key="10">
    <source>
        <dbReference type="ARBA" id="ARBA00023146"/>
    </source>
</evidence>
<dbReference type="GO" id="GO:0004827">
    <property type="term" value="F:proline-tRNA ligase activity"/>
    <property type="evidence" value="ECO:0007669"/>
    <property type="project" value="UniProtKB-EC"/>
</dbReference>
<keyword evidence="7" id="KW-0547">Nucleotide-binding</keyword>
<keyword evidence="5" id="KW-0963">Cytoplasm</keyword>
<evidence type="ECO:0000313" key="14">
    <source>
        <dbReference type="EMBL" id="KAK4453579.1"/>
    </source>
</evidence>
<evidence type="ECO:0000256" key="7">
    <source>
        <dbReference type="ARBA" id="ARBA00022741"/>
    </source>
</evidence>
<dbReference type="InterPro" id="IPR036621">
    <property type="entry name" value="Anticodon-bd_dom_sf"/>
</dbReference>
<keyword evidence="9" id="KW-0648">Protein biosynthesis</keyword>